<dbReference type="RefSeq" id="WP_124303446.1">
    <property type="nucleotide sequence ID" value="NZ_CP019399.1"/>
</dbReference>
<gene>
    <name evidence="2" type="ORF">NCTC7357_02178</name>
</gene>
<accession>A0AAX3FWZ8</accession>
<keyword evidence="1" id="KW-1133">Transmembrane helix</keyword>
<evidence type="ECO:0000313" key="3">
    <source>
        <dbReference type="Proteomes" id="UP000277437"/>
    </source>
</evidence>
<organism evidence="2 3">
    <name type="scientific">Pseudomonas chlororaphis</name>
    <dbReference type="NCBI Taxonomy" id="587753"/>
    <lineage>
        <taxon>Bacteria</taxon>
        <taxon>Pseudomonadati</taxon>
        <taxon>Pseudomonadota</taxon>
        <taxon>Gammaproteobacteria</taxon>
        <taxon>Pseudomonadales</taxon>
        <taxon>Pseudomonadaceae</taxon>
        <taxon>Pseudomonas</taxon>
    </lineage>
</organism>
<feature type="transmembrane region" description="Helical" evidence="1">
    <location>
        <begin position="36"/>
        <end position="59"/>
    </location>
</feature>
<protein>
    <submittedName>
        <fullName evidence="2">Uncharacterized protein</fullName>
    </submittedName>
</protein>
<keyword evidence="1" id="KW-0812">Transmembrane</keyword>
<dbReference type="Proteomes" id="UP000277437">
    <property type="component" value="Chromosome"/>
</dbReference>
<dbReference type="AlphaFoldDB" id="A0AAX3FWZ8"/>
<proteinExistence type="predicted"/>
<sequence>MKRPNGWLRLWLVFCGVLGVFCGAVAWQVNADERLFMLWVWLVPCASLYVLGWAFVWVVHGFKSHDQ</sequence>
<reference evidence="2 3" key="1">
    <citation type="submission" date="2018-12" db="EMBL/GenBank/DDBJ databases">
        <authorList>
            <consortium name="Pathogen Informatics"/>
        </authorList>
    </citation>
    <scope>NUCLEOTIDE SEQUENCE [LARGE SCALE GENOMIC DNA]</scope>
    <source>
        <strain evidence="2 3">NCTC7357</strain>
    </source>
</reference>
<evidence type="ECO:0000313" key="2">
    <source>
        <dbReference type="EMBL" id="VEF73897.1"/>
    </source>
</evidence>
<evidence type="ECO:0000256" key="1">
    <source>
        <dbReference type="SAM" id="Phobius"/>
    </source>
</evidence>
<keyword evidence="1" id="KW-0472">Membrane</keyword>
<name>A0AAX3FWZ8_9PSED</name>
<dbReference type="EMBL" id="LR134334">
    <property type="protein sequence ID" value="VEF73897.1"/>
    <property type="molecule type" value="Genomic_DNA"/>
</dbReference>